<evidence type="ECO:0000313" key="9">
    <source>
        <dbReference type="Proteomes" id="UP000029614"/>
    </source>
</evidence>
<dbReference type="UniPathway" id="UPA00782"/>
<accession>A0A096ASL7</accession>
<dbReference type="SUPFAM" id="SSF102114">
    <property type="entry name" value="Radical SAM enzymes"/>
    <property type="match status" value="1"/>
</dbReference>
<keyword evidence="3" id="KW-0949">S-adenosyl-L-methionine</keyword>
<dbReference type="PANTHER" id="PTHR43787:SF3">
    <property type="entry name" value="ARYLSULFATASE REGULATORY PROTEIN"/>
    <property type="match status" value="1"/>
</dbReference>
<feature type="domain" description="Radical SAM core" evidence="7">
    <location>
        <begin position="89"/>
        <end position="316"/>
    </location>
</feature>
<protein>
    <submittedName>
        <fullName evidence="8">Radical SAM protein</fullName>
    </submittedName>
</protein>
<keyword evidence="4" id="KW-0479">Metal-binding</keyword>
<gene>
    <name evidence="8" type="ORF">HMPREF9302_10310</name>
</gene>
<dbReference type="Gene3D" id="3.20.20.70">
    <property type="entry name" value="Aldolase class I"/>
    <property type="match status" value="1"/>
</dbReference>
<organism evidence="8 9">
    <name type="scientific">Prevotella amnii DNF00058</name>
    <dbReference type="NCBI Taxonomy" id="1401066"/>
    <lineage>
        <taxon>Bacteria</taxon>
        <taxon>Pseudomonadati</taxon>
        <taxon>Bacteroidota</taxon>
        <taxon>Bacteroidia</taxon>
        <taxon>Bacteroidales</taxon>
        <taxon>Prevotellaceae</taxon>
        <taxon>Prevotella</taxon>
    </lineage>
</organism>
<dbReference type="RefSeq" id="WP_036857018.1">
    <property type="nucleotide sequence ID" value="NZ_JRNU01000093.1"/>
</dbReference>
<keyword evidence="5" id="KW-0408">Iron</keyword>
<dbReference type="Proteomes" id="UP000029614">
    <property type="component" value="Unassembled WGS sequence"/>
</dbReference>
<comment type="cofactor">
    <cofactor evidence="1">
        <name>[4Fe-4S] cluster</name>
        <dbReference type="ChEBI" id="CHEBI:49883"/>
    </cofactor>
</comment>
<keyword evidence="9" id="KW-1185">Reference proteome</keyword>
<dbReference type="OrthoDB" id="9808591at2"/>
<dbReference type="SFLD" id="SFLDG01386">
    <property type="entry name" value="main_SPASM_domain-containing"/>
    <property type="match status" value="1"/>
</dbReference>
<dbReference type="GO" id="GO:0016491">
    <property type="term" value="F:oxidoreductase activity"/>
    <property type="evidence" value="ECO:0007669"/>
    <property type="project" value="InterPro"/>
</dbReference>
<dbReference type="InterPro" id="IPR058240">
    <property type="entry name" value="rSAM_sf"/>
</dbReference>
<dbReference type="CDD" id="cd01335">
    <property type="entry name" value="Radical_SAM"/>
    <property type="match status" value="1"/>
</dbReference>
<evidence type="ECO:0000313" key="8">
    <source>
        <dbReference type="EMBL" id="KGF50073.1"/>
    </source>
</evidence>
<dbReference type="SFLD" id="SFLDG01067">
    <property type="entry name" value="SPASM/twitch_domain_containing"/>
    <property type="match status" value="1"/>
</dbReference>
<dbReference type="NCBIfam" id="TIGR04085">
    <property type="entry name" value="rSAM_more_4Fe4S"/>
    <property type="match status" value="1"/>
</dbReference>
<dbReference type="InterPro" id="IPR007197">
    <property type="entry name" value="rSAM"/>
</dbReference>
<dbReference type="InterPro" id="IPR023867">
    <property type="entry name" value="Sulphatase_maturase_rSAM"/>
</dbReference>
<evidence type="ECO:0000256" key="3">
    <source>
        <dbReference type="ARBA" id="ARBA00022691"/>
    </source>
</evidence>
<sequence length="438" mass="50470">MKWSQFNFLFHSDKIGYCLHNTRMLSLINLDKESYETLCLVEKHPDRAEALLDEDTYKYFVKNKVLVKEYEDKDYINKLSYTKRYACAEESKLGIVLCPTLGCNFACPYCYEDKLSSKPMSVETQMKVIDFINMYKDKKKGFTLNWHGGEPLSSFKTIKQFYDLVEKYAELPLLHSSMVSNGYLLNQEICEYLESKKLNYLQITIDGNKVTHNKTRILRNGEGTFDQIIHNIDIAVEYMPNCTIGVRTNIGIHNKDEYSKIYKILSERWKNKNVNVYYAFILNNSIKEKIDNSSVELSTREKCDFLLSLAKEGAISSSNLFPKVDCNSCTCTDMAAYVIDPNGYIYKCWADVGIKGRAIGNLDEGLKNFDIISEFVLGSDKFSDPKCSNCKYIPICDGGCNLYRIKSKKTDSPYEVCQYDDQGMQAFLEEFTLNNIKL</sequence>
<dbReference type="GO" id="GO:0051539">
    <property type="term" value="F:4 iron, 4 sulfur cluster binding"/>
    <property type="evidence" value="ECO:0007669"/>
    <property type="project" value="UniProtKB-KW"/>
</dbReference>
<dbReference type="SFLD" id="SFLDS00029">
    <property type="entry name" value="Radical_SAM"/>
    <property type="match status" value="1"/>
</dbReference>
<keyword evidence="6" id="KW-0411">Iron-sulfur</keyword>
<dbReference type="GO" id="GO:0046872">
    <property type="term" value="F:metal ion binding"/>
    <property type="evidence" value="ECO:0007669"/>
    <property type="project" value="UniProtKB-KW"/>
</dbReference>
<dbReference type="Pfam" id="PF04055">
    <property type="entry name" value="Radical_SAM"/>
    <property type="match status" value="1"/>
</dbReference>
<dbReference type="PROSITE" id="PS51918">
    <property type="entry name" value="RADICAL_SAM"/>
    <property type="match status" value="1"/>
</dbReference>
<evidence type="ECO:0000256" key="6">
    <source>
        <dbReference type="ARBA" id="ARBA00023014"/>
    </source>
</evidence>
<evidence type="ECO:0000259" key="7">
    <source>
        <dbReference type="PROSITE" id="PS51918"/>
    </source>
</evidence>
<dbReference type="SFLD" id="SFLDG01384">
    <property type="entry name" value="thioether_bond_formation_requi"/>
    <property type="match status" value="1"/>
</dbReference>
<evidence type="ECO:0000256" key="5">
    <source>
        <dbReference type="ARBA" id="ARBA00023004"/>
    </source>
</evidence>
<evidence type="ECO:0000256" key="4">
    <source>
        <dbReference type="ARBA" id="ARBA00022723"/>
    </source>
</evidence>
<dbReference type="AlphaFoldDB" id="A0A096ASL7"/>
<dbReference type="EMBL" id="JRNU01000093">
    <property type="protein sequence ID" value="KGF50073.1"/>
    <property type="molecule type" value="Genomic_DNA"/>
</dbReference>
<dbReference type="InterPro" id="IPR023885">
    <property type="entry name" value="4Fe4S-binding_SPASM_dom"/>
</dbReference>
<proteinExistence type="predicted"/>
<reference evidence="8 9" key="1">
    <citation type="submission" date="2014-07" db="EMBL/GenBank/DDBJ databases">
        <authorList>
            <person name="McCorrison J."/>
            <person name="Sanka R."/>
            <person name="Torralba M."/>
            <person name="Gillis M."/>
            <person name="Haft D.H."/>
            <person name="Methe B."/>
            <person name="Sutton G."/>
            <person name="Nelson K.E."/>
        </authorList>
    </citation>
    <scope>NUCLEOTIDE SEQUENCE [LARGE SCALE GENOMIC DNA]</scope>
    <source>
        <strain evidence="8 9">DNF00058</strain>
    </source>
</reference>
<comment type="caution">
    <text evidence="8">The sequence shown here is derived from an EMBL/GenBank/DDBJ whole genome shotgun (WGS) entry which is preliminary data.</text>
</comment>
<evidence type="ECO:0000256" key="2">
    <source>
        <dbReference type="ARBA" id="ARBA00022485"/>
    </source>
</evidence>
<keyword evidence="2" id="KW-0004">4Fe-4S</keyword>
<dbReference type="PANTHER" id="PTHR43787">
    <property type="entry name" value="FEMO COFACTOR BIOSYNTHESIS PROTEIN NIFB-RELATED"/>
    <property type="match status" value="1"/>
</dbReference>
<evidence type="ECO:0000256" key="1">
    <source>
        <dbReference type="ARBA" id="ARBA00001966"/>
    </source>
</evidence>
<dbReference type="InterPro" id="IPR013785">
    <property type="entry name" value="Aldolase_TIM"/>
</dbReference>
<name>A0A096ASL7_9BACT</name>